<feature type="domain" description="Fibronectin type-III" evidence="12">
    <location>
        <begin position="226"/>
        <end position="330"/>
    </location>
</feature>
<sequence length="837" mass="94537">MNSTGMSQTVAILWLLFFFFAFVPSLYSGQQFGNITLQSGSVLLVGSDLNATCRMGSSFPSRCSNNDLTWVLNDKVLNNYSVKRSDVKELGLMLPGPHVPKGRFLLKCKLYCTYVGSKVLHGKTIDVGYPPDIPQNLSCVLHISGDEMECHWNKGRPPFISTVFILHAARKSEVLRTCQGEEHCTLKMKGHPDIIKQLTLWVEAKNDLGTVCSENITIDPYKAVIPPAPTITNVLSDPRNSDQLTVLWNTFLFSDKDWFRDEKLDIELWYRQQGGSWIEVKDVQDNGVCSLYGLTANSAYSIRLRSRPLHSIWGHWSQWSEEFERLTSEAPPLTAPDLWRMFGRADSYGGRNITILWKPPARDKTRGLVLGYMLKWNDGVERVKNFTSERRKHTIMVHDRGAPTIVNITTWNSAGFSPKASLKLRKPQPFSGVSSFQVKSPGDLGDHVISLTWETLGQPSYHPSRFVVAWSESCDGSSADFHWLLVPGSQTHVNITDGIEPLTCYNVSLHPLYENLEGLPSSLLAYSREDVPEVPPRELKVNQSKHTASLSWIPPPISARRGLILHYKISWSSERGQKNYANTTKTSYELQNLKPSTRYMVEVSAVTRKGASRPSMYDFDTSTFDPGEVEIIIVSICFCLLFFIIFLVYVQMNLKRRFREAFWPKVPDPNHSKVLRGFDLMKLCSSEPSSPLSQTTLIFPNIDREPQPSAIIENANLIPCLPQFKNGNPGFVPVSSDFYPGMMSVSPELPLPSYSHMVYANQDIQQSDELQRSYKNLGPHLDTLSWGGEIWSYKDEGKMGANDILVWFSRDEVWRIASNVLSGCKTQDATEEGYMPQ</sequence>
<evidence type="ECO:0000256" key="2">
    <source>
        <dbReference type="ARBA" id="ARBA00008921"/>
    </source>
</evidence>
<comment type="subcellular location">
    <subcellularLocation>
        <location evidence="1">Membrane</location>
        <topology evidence="1">Single-pass type I membrane protein</topology>
    </subcellularLocation>
</comment>
<dbReference type="InterPro" id="IPR003961">
    <property type="entry name" value="FN3_dom"/>
</dbReference>
<dbReference type="GeneTree" id="ENSGT00940000158915"/>
<evidence type="ECO:0000256" key="1">
    <source>
        <dbReference type="ARBA" id="ARBA00004479"/>
    </source>
</evidence>
<accession>A0A8C4WSL4</accession>
<protein>
    <recommendedName>
        <fullName evidence="12">Fibronectin type-III domain-containing protein</fullName>
    </recommendedName>
</protein>
<dbReference type="PANTHER" id="PTHR48423">
    <property type="entry name" value="INTERLEUKIN-27 RECEPTOR SUBUNIT ALPHA"/>
    <property type="match status" value="1"/>
</dbReference>
<evidence type="ECO:0000259" key="12">
    <source>
        <dbReference type="PROSITE" id="PS50853"/>
    </source>
</evidence>
<evidence type="ECO:0000256" key="4">
    <source>
        <dbReference type="ARBA" id="ARBA00022729"/>
    </source>
</evidence>
<dbReference type="PROSITE" id="PS50853">
    <property type="entry name" value="FN3"/>
    <property type="match status" value="3"/>
</dbReference>
<keyword evidence="6 10" id="KW-1133">Transmembrane helix</keyword>
<evidence type="ECO:0000256" key="6">
    <source>
        <dbReference type="ARBA" id="ARBA00022989"/>
    </source>
</evidence>
<evidence type="ECO:0000256" key="9">
    <source>
        <dbReference type="ARBA" id="ARBA00023180"/>
    </source>
</evidence>
<dbReference type="Proteomes" id="UP000694388">
    <property type="component" value="Unplaced"/>
</dbReference>
<proteinExistence type="inferred from homology"/>
<feature type="transmembrane region" description="Helical" evidence="10">
    <location>
        <begin position="631"/>
        <end position="650"/>
    </location>
</feature>
<dbReference type="Gene3D" id="2.60.40.10">
    <property type="entry name" value="Immunoglobulins"/>
    <property type="match status" value="5"/>
</dbReference>
<keyword evidence="7 10" id="KW-0472">Membrane</keyword>
<keyword evidence="14" id="KW-1185">Reference proteome</keyword>
<dbReference type="AlphaFoldDB" id="A0A8C4WSL4"/>
<dbReference type="Pfam" id="PF00041">
    <property type="entry name" value="fn3"/>
    <property type="match status" value="1"/>
</dbReference>
<dbReference type="FunFam" id="2.60.40.10:FF:000028">
    <property type="entry name" value="Neuronal cell adhesion molecule"/>
    <property type="match status" value="1"/>
</dbReference>
<keyword evidence="9" id="KW-0325">Glycoprotein</keyword>
<evidence type="ECO:0000256" key="11">
    <source>
        <dbReference type="SAM" id="SignalP"/>
    </source>
</evidence>
<keyword evidence="3 10" id="KW-0812">Transmembrane</keyword>
<feature type="chain" id="PRO_5034702972" description="Fibronectin type-III domain-containing protein" evidence="11">
    <location>
        <begin position="29"/>
        <end position="837"/>
    </location>
</feature>
<dbReference type="Ensembl" id="ENSEBUT00000010377.1">
    <property type="protein sequence ID" value="ENSEBUP00000009845.1"/>
    <property type="gene ID" value="ENSEBUG00000006331.1"/>
</dbReference>
<feature type="domain" description="Fibronectin type-III" evidence="12">
    <location>
        <begin position="432"/>
        <end position="534"/>
    </location>
</feature>
<feature type="signal peptide" evidence="11">
    <location>
        <begin position="1"/>
        <end position="28"/>
    </location>
</feature>
<evidence type="ECO:0000256" key="7">
    <source>
        <dbReference type="ARBA" id="ARBA00023136"/>
    </source>
</evidence>
<dbReference type="InterPro" id="IPR036116">
    <property type="entry name" value="FN3_sf"/>
</dbReference>
<dbReference type="InterPro" id="IPR013783">
    <property type="entry name" value="Ig-like_fold"/>
</dbReference>
<organism evidence="13 14">
    <name type="scientific">Eptatretus burgeri</name>
    <name type="common">Inshore hagfish</name>
    <dbReference type="NCBI Taxonomy" id="7764"/>
    <lineage>
        <taxon>Eukaryota</taxon>
        <taxon>Metazoa</taxon>
        <taxon>Chordata</taxon>
        <taxon>Craniata</taxon>
        <taxon>Vertebrata</taxon>
        <taxon>Cyclostomata</taxon>
        <taxon>Myxini</taxon>
        <taxon>Myxiniformes</taxon>
        <taxon>Myxinidae</taxon>
        <taxon>Eptatretinae</taxon>
        <taxon>Eptatretus</taxon>
    </lineage>
</organism>
<dbReference type="CDD" id="cd00063">
    <property type="entry name" value="FN3"/>
    <property type="match status" value="1"/>
</dbReference>
<evidence type="ECO:0000313" key="13">
    <source>
        <dbReference type="Ensembl" id="ENSEBUP00000009845.1"/>
    </source>
</evidence>
<name>A0A8C4WSL4_EPTBU</name>
<dbReference type="InterPro" id="IPR052672">
    <property type="entry name" value="Type1_Cytokine_Rcpt_Type2"/>
</dbReference>
<dbReference type="SUPFAM" id="SSF49265">
    <property type="entry name" value="Fibronectin type III"/>
    <property type="match status" value="3"/>
</dbReference>
<evidence type="ECO:0000256" key="10">
    <source>
        <dbReference type="SAM" id="Phobius"/>
    </source>
</evidence>
<keyword evidence="8" id="KW-0675">Receptor</keyword>
<dbReference type="PANTHER" id="PTHR48423:SF2">
    <property type="entry name" value="INTERLEUKIN-12 RECEPTOR SUBUNIT BETA-2"/>
    <property type="match status" value="1"/>
</dbReference>
<evidence type="ECO:0000256" key="5">
    <source>
        <dbReference type="ARBA" id="ARBA00022737"/>
    </source>
</evidence>
<comment type="similarity">
    <text evidence="2">Belongs to the type I cytokine receptor family. Type 2 subfamily.</text>
</comment>
<keyword evidence="5" id="KW-0677">Repeat</keyword>
<reference evidence="13" key="1">
    <citation type="submission" date="2025-08" db="UniProtKB">
        <authorList>
            <consortium name="Ensembl"/>
        </authorList>
    </citation>
    <scope>IDENTIFICATION</scope>
</reference>
<keyword evidence="4 11" id="KW-0732">Signal</keyword>
<evidence type="ECO:0000256" key="3">
    <source>
        <dbReference type="ARBA" id="ARBA00022692"/>
    </source>
</evidence>
<evidence type="ECO:0000313" key="14">
    <source>
        <dbReference type="Proteomes" id="UP000694388"/>
    </source>
</evidence>
<evidence type="ECO:0000256" key="8">
    <source>
        <dbReference type="ARBA" id="ARBA00023170"/>
    </source>
</evidence>
<dbReference type="SMART" id="SM00060">
    <property type="entry name" value="FN3"/>
    <property type="match status" value="3"/>
</dbReference>
<dbReference type="GO" id="GO:0005886">
    <property type="term" value="C:plasma membrane"/>
    <property type="evidence" value="ECO:0007669"/>
    <property type="project" value="UniProtKB-ARBA"/>
</dbReference>
<feature type="domain" description="Fibronectin type-III" evidence="12">
    <location>
        <begin position="535"/>
        <end position="627"/>
    </location>
</feature>
<reference evidence="13" key="2">
    <citation type="submission" date="2025-09" db="UniProtKB">
        <authorList>
            <consortium name="Ensembl"/>
        </authorList>
    </citation>
    <scope>IDENTIFICATION</scope>
</reference>